<dbReference type="AlphaFoldDB" id="A0A8K0G608"/>
<feature type="non-terminal residue" evidence="1">
    <location>
        <position position="84"/>
    </location>
</feature>
<dbReference type="PANTHER" id="PTHR10773:SF19">
    <property type="match status" value="1"/>
</dbReference>
<dbReference type="OrthoDB" id="6760765at2759"/>
<keyword evidence="2" id="KW-1185">Reference proteome</keyword>
<reference evidence="1" key="1">
    <citation type="submission" date="2019-08" db="EMBL/GenBank/DDBJ databases">
        <title>The genome of the North American firefly Photinus pyralis.</title>
        <authorList>
            <consortium name="Photinus pyralis genome working group"/>
            <person name="Fallon T.R."/>
            <person name="Sander Lower S.E."/>
            <person name="Weng J.-K."/>
        </authorList>
    </citation>
    <scope>NUCLEOTIDE SEQUENCE</scope>
    <source>
        <strain evidence="1">TRF0915ILg1</strain>
        <tissue evidence="1">Whole body</tissue>
    </source>
</reference>
<gene>
    <name evidence="1" type="ORF">ILUMI_18834</name>
</gene>
<evidence type="ECO:0000313" key="1">
    <source>
        <dbReference type="EMBL" id="KAF2887339.1"/>
    </source>
</evidence>
<organism evidence="1 2">
    <name type="scientific">Ignelater luminosus</name>
    <name type="common">Cucubano</name>
    <name type="synonym">Pyrophorus luminosus</name>
    <dbReference type="NCBI Taxonomy" id="2038154"/>
    <lineage>
        <taxon>Eukaryota</taxon>
        <taxon>Metazoa</taxon>
        <taxon>Ecdysozoa</taxon>
        <taxon>Arthropoda</taxon>
        <taxon>Hexapoda</taxon>
        <taxon>Insecta</taxon>
        <taxon>Pterygota</taxon>
        <taxon>Neoptera</taxon>
        <taxon>Endopterygota</taxon>
        <taxon>Coleoptera</taxon>
        <taxon>Polyphaga</taxon>
        <taxon>Elateriformia</taxon>
        <taxon>Elateroidea</taxon>
        <taxon>Elateridae</taxon>
        <taxon>Agrypninae</taxon>
        <taxon>Pyrophorini</taxon>
        <taxon>Ignelater</taxon>
    </lineage>
</organism>
<evidence type="ECO:0000313" key="2">
    <source>
        <dbReference type="Proteomes" id="UP000801492"/>
    </source>
</evidence>
<dbReference type="PANTHER" id="PTHR10773">
    <property type="entry name" value="DNA-DIRECTED RNA POLYMERASES I, II, AND III SUBUNIT RPABC2"/>
    <property type="match status" value="1"/>
</dbReference>
<dbReference type="Proteomes" id="UP000801492">
    <property type="component" value="Unassembled WGS sequence"/>
</dbReference>
<comment type="caution">
    <text evidence="1">The sequence shown here is derived from an EMBL/GenBank/DDBJ whole genome shotgun (WGS) entry which is preliminary data.</text>
</comment>
<sequence length="84" mass="9897">MQNDFNLHVENTNLSREEKNYDKKRGNKENTICSAVFDLQQVLITPKIEVGEAYYKKKLSTYNFTIYDLGKEECSCYMWNETVA</sequence>
<protein>
    <submittedName>
        <fullName evidence="1">Uncharacterized protein</fullName>
    </submittedName>
</protein>
<dbReference type="EMBL" id="VTPC01084006">
    <property type="protein sequence ID" value="KAF2887339.1"/>
    <property type="molecule type" value="Genomic_DNA"/>
</dbReference>
<accession>A0A8K0G608</accession>
<proteinExistence type="predicted"/>
<name>A0A8K0G608_IGNLU</name>